<evidence type="ECO:0000256" key="2">
    <source>
        <dbReference type="ARBA" id="ARBA00022803"/>
    </source>
</evidence>
<dbReference type="PANTHER" id="PTHR44858">
    <property type="entry name" value="TETRATRICOPEPTIDE REPEAT PROTEIN 6"/>
    <property type="match status" value="1"/>
</dbReference>
<dbReference type="Proteomes" id="UP000198510">
    <property type="component" value="Unassembled WGS sequence"/>
</dbReference>
<dbReference type="PANTHER" id="PTHR44858:SF1">
    <property type="entry name" value="UDP-N-ACETYLGLUCOSAMINE--PEPTIDE N-ACETYLGLUCOSAMINYLTRANSFERASE SPINDLY-RELATED"/>
    <property type="match status" value="1"/>
</dbReference>
<dbReference type="SUPFAM" id="SSF48452">
    <property type="entry name" value="TPR-like"/>
    <property type="match status" value="4"/>
</dbReference>
<reference evidence="4 5" key="1">
    <citation type="submission" date="2016-10" db="EMBL/GenBank/DDBJ databases">
        <authorList>
            <person name="de Groot N.N."/>
        </authorList>
    </citation>
    <scope>NUCLEOTIDE SEQUENCE [LARGE SCALE GENOMIC DNA]</scope>
    <source>
        <strain evidence="4 5">DSM 25186</strain>
    </source>
</reference>
<keyword evidence="2 3" id="KW-0802">TPR repeat</keyword>
<dbReference type="InterPro" id="IPR011990">
    <property type="entry name" value="TPR-like_helical_dom_sf"/>
</dbReference>
<feature type="repeat" description="TPR" evidence="3">
    <location>
        <begin position="674"/>
        <end position="707"/>
    </location>
</feature>
<keyword evidence="1" id="KW-0677">Repeat</keyword>
<dbReference type="STRING" id="1075417.SAMN05421823_105178"/>
<dbReference type="Gene3D" id="1.25.40.10">
    <property type="entry name" value="Tetratricopeptide repeat domain"/>
    <property type="match status" value="5"/>
</dbReference>
<feature type="repeat" description="TPR" evidence="3">
    <location>
        <begin position="394"/>
        <end position="427"/>
    </location>
</feature>
<gene>
    <name evidence="4" type="ORF">SAMN05421823_105178</name>
</gene>
<evidence type="ECO:0000313" key="5">
    <source>
        <dbReference type="Proteomes" id="UP000198510"/>
    </source>
</evidence>
<dbReference type="SMART" id="SM00028">
    <property type="entry name" value="TPR"/>
    <property type="match status" value="15"/>
</dbReference>
<dbReference type="Pfam" id="PF13432">
    <property type="entry name" value="TPR_16"/>
    <property type="match status" value="2"/>
</dbReference>
<dbReference type="Pfam" id="PF13181">
    <property type="entry name" value="TPR_8"/>
    <property type="match status" value="3"/>
</dbReference>
<keyword evidence="5" id="KW-1185">Reference proteome</keyword>
<organism evidence="4 5">
    <name type="scientific">Catalinimonas alkaloidigena</name>
    <dbReference type="NCBI Taxonomy" id="1075417"/>
    <lineage>
        <taxon>Bacteria</taxon>
        <taxon>Pseudomonadati</taxon>
        <taxon>Bacteroidota</taxon>
        <taxon>Cytophagia</taxon>
        <taxon>Cytophagales</taxon>
        <taxon>Catalimonadaceae</taxon>
        <taxon>Catalinimonas</taxon>
    </lineage>
</organism>
<feature type="repeat" description="TPR" evidence="3">
    <location>
        <begin position="721"/>
        <end position="754"/>
    </location>
</feature>
<feature type="repeat" description="TPR" evidence="3">
    <location>
        <begin position="572"/>
        <end position="605"/>
    </location>
</feature>
<name>A0A1G9J2M1_9BACT</name>
<feature type="repeat" description="TPR" evidence="3">
    <location>
        <begin position="495"/>
        <end position="528"/>
    </location>
</feature>
<dbReference type="OrthoDB" id="975521at2"/>
<dbReference type="EMBL" id="FNFO01000005">
    <property type="protein sequence ID" value="SDL31526.1"/>
    <property type="molecule type" value="Genomic_DNA"/>
</dbReference>
<feature type="repeat" description="TPR" evidence="3">
    <location>
        <begin position="755"/>
        <end position="788"/>
    </location>
</feature>
<dbReference type="InterPro" id="IPR019734">
    <property type="entry name" value="TPR_rpt"/>
</dbReference>
<protein>
    <submittedName>
        <fullName evidence="4">Tetratricopeptide repeat-containing protein</fullName>
    </submittedName>
</protein>
<feature type="repeat" description="TPR" evidence="3">
    <location>
        <begin position="428"/>
        <end position="461"/>
    </location>
</feature>
<dbReference type="AlphaFoldDB" id="A0A1G9J2M1"/>
<feature type="repeat" description="TPR" evidence="3">
    <location>
        <begin position="310"/>
        <end position="343"/>
    </location>
</feature>
<feature type="repeat" description="TPR" evidence="3">
    <location>
        <begin position="606"/>
        <end position="639"/>
    </location>
</feature>
<dbReference type="InterPro" id="IPR050498">
    <property type="entry name" value="Ycf3"/>
</dbReference>
<evidence type="ECO:0000313" key="4">
    <source>
        <dbReference type="EMBL" id="SDL31526.1"/>
    </source>
</evidence>
<accession>A0A1G9J2M1</accession>
<evidence type="ECO:0000256" key="3">
    <source>
        <dbReference type="PROSITE-ProRule" id="PRU00339"/>
    </source>
</evidence>
<evidence type="ECO:0000256" key="1">
    <source>
        <dbReference type="ARBA" id="ARBA00022737"/>
    </source>
</evidence>
<dbReference type="Pfam" id="PF14559">
    <property type="entry name" value="TPR_19"/>
    <property type="match status" value="1"/>
</dbReference>
<proteinExistence type="predicted"/>
<dbReference type="Pfam" id="PF13414">
    <property type="entry name" value="TPR_11"/>
    <property type="match status" value="1"/>
</dbReference>
<dbReference type="RefSeq" id="WP_089683207.1">
    <property type="nucleotide sequence ID" value="NZ_FNFO01000005.1"/>
</dbReference>
<sequence>MKKSGILIGAMGWLLWWPAVAQDTLTIREGAEITHQAELVVYELEDLLNVITNTDIGSKMTQDLIRNSYSSSKNQIFYDEKVIIESDDDPDATLKNFKDAEVPKYLNTLDLYYEKSSEPSVSLTSVKTSPVKKSDYYYVRTYFERNFENKHKQKNKGYATVPRVADVRVDNVDGKWQARIIGISFFGPEEDLNTPENNVELIAGDDDVLGKSVASLERNRSVDADMIKQEIANLFAEEMRKLKEVGSAEETEKKNEYEEAIKMGDQAYAEKRYQAAKDAYEAAIVIYPYKYHPKVRLNEIARLTERSNQYEDFVRKAKHARSIRKYEDAITFYQKALELQPDQRKLNDEIMAISSTIREVSLPKNEMMAGDYDAAMKSCNKLIRTHSDHPERFPELFLMRGICYAKEDKTKQALKDFTDAISYDPQYLDAYRERGQLYAKSGELAQAVADYDVIVSFLPDDPRYLSERANLKRRMGSVDGAIDDYQKVIALAPSSQVYYEKAMLHYQQEAYRKALASLENAIHLDAHDGKMYFQRGLTQVRLQNYNEAQQDFTLALEKGLGTEEQKAIRQESEQLYREGLAALDQKAYDTALEILRNAAVLDPTNVTVWFKLGEVYELQRRYEDAIGAYTQIIEQEETNWMAWYKRGVSQLKLRSYDRAVNDLLRVRQLQVHYFPALVGLGDVYAAQRDFGKAIDEYEKAIATIRDRQKKDKIDDYQSRLADIYVRIGDAKIELADYKEAMEKFEEATKLDKKAGAPLFYRGKVYYITGDYDKALKDLSEAITLKYDNPEVRFVRALTYQANNDYPNAIKDLGVVMESSDTAEYPEAFMYRAMVYRRKTNNLQDALHDLETFQHRVVTPGPLFHTTLGLVQLDLNNPENAKSQFARARAAADNYGPAWLGEACLVAREAKTDEALALCEKAFNAGQVTVPMIDEAESTYLADLKKSKKYRKLRRAYEAKLKK</sequence>
<dbReference type="PROSITE" id="PS50005">
    <property type="entry name" value="TPR"/>
    <property type="match status" value="9"/>
</dbReference>